<dbReference type="EMBL" id="VIIS01000911">
    <property type="protein sequence ID" value="KAF0303843.1"/>
    <property type="molecule type" value="Genomic_DNA"/>
</dbReference>
<evidence type="ECO:0000256" key="19">
    <source>
        <dbReference type="PIRSR" id="PIRSR601508-3"/>
    </source>
</evidence>
<dbReference type="Gene3D" id="3.40.50.2300">
    <property type="match status" value="2"/>
</dbReference>
<feature type="transmembrane region" description="Helical" evidence="20">
    <location>
        <begin position="523"/>
        <end position="545"/>
    </location>
</feature>
<evidence type="ECO:0000313" key="24">
    <source>
        <dbReference type="Proteomes" id="UP000440578"/>
    </source>
</evidence>
<evidence type="ECO:0000256" key="3">
    <source>
        <dbReference type="ARBA" id="ARBA00022475"/>
    </source>
</evidence>
<comment type="caution">
    <text evidence="23">The sequence shown here is derived from an EMBL/GenBank/DDBJ whole genome shotgun (WGS) entry which is preliminary data.</text>
</comment>
<evidence type="ECO:0000256" key="9">
    <source>
        <dbReference type="ARBA" id="ARBA00023136"/>
    </source>
</evidence>
<evidence type="ECO:0000256" key="12">
    <source>
        <dbReference type="ARBA" id="ARBA00023257"/>
    </source>
</evidence>
<dbReference type="SMART" id="SM00918">
    <property type="entry name" value="Lig_chan-Glu_bd"/>
    <property type="match status" value="1"/>
</dbReference>
<evidence type="ECO:0000256" key="10">
    <source>
        <dbReference type="ARBA" id="ARBA00023170"/>
    </source>
</evidence>
<accession>A0A6A4WCW6</accession>
<evidence type="ECO:0000256" key="2">
    <source>
        <dbReference type="ARBA" id="ARBA00022448"/>
    </source>
</evidence>
<evidence type="ECO:0000256" key="7">
    <source>
        <dbReference type="ARBA" id="ARBA00023018"/>
    </source>
</evidence>
<dbReference type="Gene3D" id="1.10.287.70">
    <property type="match status" value="1"/>
</dbReference>
<dbReference type="Gene3D" id="3.40.190.10">
    <property type="entry name" value="Periplasmic binding protein-like II"/>
    <property type="match status" value="1"/>
</dbReference>
<dbReference type="AlphaFoldDB" id="A0A6A4WCW6"/>
<evidence type="ECO:0000256" key="18">
    <source>
        <dbReference type="PIRSR" id="PIRSR601508-2"/>
    </source>
</evidence>
<feature type="binding site" evidence="17">
    <location>
        <position position="573"/>
    </location>
    <ligand>
        <name>L-glutamate</name>
        <dbReference type="ChEBI" id="CHEBI:29985"/>
    </ligand>
</feature>
<keyword evidence="4 20" id="KW-0812">Transmembrane</keyword>
<keyword evidence="11" id="KW-0325">Glycoprotein</keyword>
<evidence type="ECO:0000256" key="5">
    <source>
        <dbReference type="ARBA" id="ARBA00022729"/>
    </source>
</evidence>
<proteinExistence type="inferred from homology"/>
<evidence type="ECO:0000256" key="8">
    <source>
        <dbReference type="ARBA" id="ARBA00023065"/>
    </source>
</evidence>
<keyword evidence="5" id="KW-0732">Signal</keyword>
<comment type="similarity">
    <text evidence="1">Belongs to the glutamate-gated ion channel (TC 1.A.10.1) family.</text>
</comment>
<feature type="site" description="Interaction with the cone snail toxin Con-ikot-ikot" evidence="18">
    <location>
        <position position="579"/>
    </location>
</feature>
<dbReference type="PANTHER" id="PTHR18966">
    <property type="entry name" value="IONOTROPIC GLUTAMATE RECEPTOR"/>
    <property type="match status" value="1"/>
</dbReference>
<keyword evidence="6 20" id="KW-1133">Transmembrane helix</keyword>
<dbReference type="SUPFAM" id="SSF53822">
    <property type="entry name" value="Periplasmic binding protein-like I"/>
    <property type="match status" value="1"/>
</dbReference>
<dbReference type="OrthoDB" id="5984008at2759"/>
<dbReference type="InterPro" id="IPR015683">
    <property type="entry name" value="Ionotropic_Glu_rcpt"/>
</dbReference>
<keyword evidence="13" id="KW-1071">Ligand-gated ion channel</keyword>
<evidence type="ECO:0000256" key="15">
    <source>
        <dbReference type="ARBA" id="ARBA00034104"/>
    </source>
</evidence>
<dbReference type="GO" id="GO:0008328">
    <property type="term" value="C:ionotropic glutamate receptor complex"/>
    <property type="evidence" value="ECO:0007669"/>
    <property type="project" value="UniProtKB-ARBA"/>
</dbReference>
<evidence type="ECO:0000259" key="22">
    <source>
        <dbReference type="SMART" id="SM00918"/>
    </source>
</evidence>
<keyword evidence="12" id="KW-0628">Postsynaptic cell membrane</keyword>
<dbReference type="Pfam" id="PF10613">
    <property type="entry name" value="Lig_chan-Glu_bd"/>
    <property type="match status" value="1"/>
</dbReference>
<keyword evidence="9 20" id="KW-0472">Membrane</keyword>
<reference evidence="23 24" key="1">
    <citation type="submission" date="2019-07" db="EMBL/GenBank/DDBJ databases">
        <title>Draft genome assembly of a fouling barnacle, Amphibalanus amphitrite (Darwin, 1854): The first reference genome for Thecostraca.</title>
        <authorList>
            <person name="Kim W."/>
        </authorList>
    </citation>
    <scope>NUCLEOTIDE SEQUENCE [LARGE SCALE GENOMIC DNA]</scope>
    <source>
        <strain evidence="23">SNU_AA5</strain>
        <tissue evidence="23">Soma without cirri and trophi</tissue>
    </source>
</reference>
<feature type="site" description="Crucial to convey clamshell closure to channel opening" evidence="18">
    <location>
        <position position="552"/>
    </location>
</feature>
<dbReference type="InterPro" id="IPR028082">
    <property type="entry name" value="Peripla_BP_I"/>
</dbReference>
<dbReference type="FunFam" id="3.40.190.10:FF:000060">
    <property type="entry name" value="Glutamate receptor ionotropic, kainate 1"/>
    <property type="match status" value="1"/>
</dbReference>
<feature type="transmembrane region" description="Helical" evidence="20">
    <location>
        <begin position="447"/>
        <end position="468"/>
    </location>
</feature>
<name>A0A6A4WCW6_AMPAM</name>
<dbReference type="GO" id="GO:0004970">
    <property type="term" value="F:glutamate-gated receptor activity"/>
    <property type="evidence" value="ECO:0007669"/>
    <property type="project" value="UniProtKB-ARBA"/>
</dbReference>
<feature type="disulfide bond" evidence="19">
    <location>
        <begin position="86"/>
        <end position="278"/>
    </location>
</feature>
<sequence length="661" mass="74092">MENGRRAEGPSALETRRGCTYFSRLKGRRRYVGLFGEGEQWQEAAFLQAVRTVNCDERLLPGRQLRGLVQRALPLNSSFQVTRRVCSAVERGVAAVIGPQSPAAAAHVQSLCDALELPHLGTTWDYRPGREDYSINLHPDTRTLSKAYVALIRRWHWSEFSVLYEDAAGLARLQEVLRTSTPAEFSISIYQLPLHSDDFRPLLQRIKKTGTTKLVVDCRLSMIRPLLQQAQELGMMNQYFSYLLTSLTEAALMFDAVLVLARALRQLGSALRVRPLSCDREKGWQQGTSLVNYLRLVRHTGLSGPIQFDRSGRRTNFTLSISELSEGGLTPVGHWTPAGGVRYSIGDRMTEIERSLRNKTLVVITTVNEPYVMLVNESDPSLTGNARFEGFCIDLVNAIAELRHFRVRFVECGGYGGIDPVTGEASGMVKELMEQLFSFLAPLSLEVWLYMAAAYLGVSVLLFVVARFSPYEWDVPHPCRDQQDVLENQFSLANSLWFTIGSLMQQGSEIAPKALSTRMIAGLWWFFTLIMISSYTANLAAFLTVERMVSPIESAEDLSKQTEIKYGALVSGSTKNFFRDSKIAAYQRMWAFMKSARPSVFINKSSEGVERVKRSNGLYAYLMESPQLEYVLERNCELQQVGGLLDTKSYGIALPPGASNV</sequence>
<dbReference type="PRINTS" id="PR00177">
    <property type="entry name" value="NMDARECEPTOR"/>
</dbReference>
<keyword evidence="2" id="KW-0813">Transport</keyword>
<evidence type="ECO:0000256" key="11">
    <source>
        <dbReference type="ARBA" id="ARBA00023180"/>
    </source>
</evidence>
<gene>
    <name evidence="23" type="primary">Grik3_1</name>
    <name evidence="23" type="ORF">FJT64_024207</name>
</gene>
<feature type="binding site" evidence="17">
    <location>
        <position position="574"/>
    </location>
    <ligand>
        <name>L-glutamate</name>
        <dbReference type="ChEBI" id="CHEBI:29985"/>
    </ligand>
</feature>
<evidence type="ECO:0000256" key="13">
    <source>
        <dbReference type="ARBA" id="ARBA00023286"/>
    </source>
</evidence>
<dbReference type="InterPro" id="IPR019594">
    <property type="entry name" value="Glu/Gly-bd"/>
</dbReference>
<dbReference type="GO" id="GO:0045211">
    <property type="term" value="C:postsynaptic membrane"/>
    <property type="evidence" value="ECO:0007669"/>
    <property type="project" value="UniProtKB-SubCell"/>
</dbReference>
<feature type="domain" description="Ionotropic glutamate receptor L-glutamate and glycine-binding" evidence="22">
    <location>
        <begin position="370"/>
        <end position="434"/>
    </location>
</feature>
<evidence type="ECO:0000313" key="23">
    <source>
        <dbReference type="EMBL" id="KAF0303843.1"/>
    </source>
</evidence>
<keyword evidence="8" id="KW-0406">Ion transport</keyword>
<dbReference type="InterPro" id="IPR001320">
    <property type="entry name" value="Iontro_rcpt_C"/>
</dbReference>
<feature type="domain" description="Ionotropic glutamate receptor C-terminal" evidence="21">
    <location>
        <begin position="360"/>
        <end position="660"/>
    </location>
</feature>
<dbReference type="FunFam" id="1.10.287.70:FF:000064">
    <property type="entry name" value="Glutamate receptor ionotropic, kainate"/>
    <property type="match status" value="1"/>
</dbReference>
<evidence type="ECO:0000259" key="21">
    <source>
        <dbReference type="SMART" id="SM00079"/>
    </source>
</evidence>
<dbReference type="Proteomes" id="UP000440578">
    <property type="component" value="Unassembled WGS sequence"/>
</dbReference>
<keyword evidence="19" id="KW-1015">Disulfide bond</keyword>
<dbReference type="Pfam" id="PF00060">
    <property type="entry name" value="Lig_chan"/>
    <property type="match status" value="1"/>
</dbReference>
<feature type="binding site" evidence="17">
    <location>
        <position position="624"/>
    </location>
    <ligand>
        <name>L-glutamate</name>
        <dbReference type="ChEBI" id="CHEBI:29985"/>
    </ligand>
</feature>
<keyword evidence="7" id="KW-0770">Synapse</keyword>
<keyword evidence="24" id="KW-1185">Reference proteome</keyword>
<evidence type="ECO:0000256" key="14">
    <source>
        <dbReference type="ARBA" id="ARBA00023303"/>
    </source>
</evidence>
<evidence type="ECO:0000256" key="4">
    <source>
        <dbReference type="ARBA" id="ARBA00022692"/>
    </source>
</evidence>
<keyword evidence="10 23" id="KW-0675">Receptor</keyword>
<dbReference type="InterPro" id="IPR001828">
    <property type="entry name" value="ANF_lig-bd_rcpt"/>
</dbReference>
<dbReference type="SMART" id="SM00079">
    <property type="entry name" value="PBPe"/>
    <property type="match status" value="1"/>
</dbReference>
<evidence type="ECO:0000256" key="16">
    <source>
        <dbReference type="ARBA" id="ARBA00072754"/>
    </source>
</evidence>
<comment type="subcellular location">
    <subcellularLocation>
        <location evidence="15">Postsynaptic cell membrane</location>
        <topology evidence="15">Multi-pass membrane protein</topology>
    </subcellularLocation>
</comment>
<keyword evidence="14" id="KW-0407">Ion channel</keyword>
<evidence type="ECO:0000256" key="6">
    <source>
        <dbReference type="ARBA" id="ARBA00022989"/>
    </source>
</evidence>
<dbReference type="CDD" id="cd06382">
    <property type="entry name" value="PBP1_iGluR_Kainate"/>
    <property type="match status" value="1"/>
</dbReference>
<evidence type="ECO:0000256" key="17">
    <source>
        <dbReference type="PIRSR" id="PIRSR601508-1"/>
    </source>
</evidence>
<protein>
    <recommendedName>
        <fullName evidence="16">Glutamate receptor 1</fullName>
    </recommendedName>
</protein>
<dbReference type="InterPro" id="IPR001508">
    <property type="entry name" value="Iono_Glu_rcpt_met"/>
</dbReference>
<dbReference type="Pfam" id="PF01094">
    <property type="entry name" value="ANF_receptor"/>
    <property type="match status" value="2"/>
</dbReference>
<organism evidence="23 24">
    <name type="scientific">Amphibalanus amphitrite</name>
    <name type="common">Striped barnacle</name>
    <name type="synonym">Balanus amphitrite</name>
    <dbReference type="NCBI Taxonomy" id="1232801"/>
    <lineage>
        <taxon>Eukaryota</taxon>
        <taxon>Metazoa</taxon>
        <taxon>Ecdysozoa</taxon>
        <taxon>Arthropoda</taxon>
        <taxon>Crustacea</taxon>
        <taxon>Multicrustacea</taxon>
        <taxon>Cirripedia</taxon>
        <taxon>Thoracica</taxon>
        <taxon>Thoracicalcarea</taxon>
        <taxon>Balanomorpha</taxon>
        <taxon>Balanoidea</taxon>
        <taxon>Balanidae</taxon>
        <taxon>Amphibalaninae</taxon>
        <taxon>Amphibalanus</taxon>
    </lineage>
</organism>
<evidence type="ECO:0000256" key="1">
    <source>
        <dbReference type="ARBA" id="ARBA00008685"/>
    </source>
</evidence>
<evidence type="ECO:0000256" key="20">
    <source>
        <dbReference type="SAM" id="Phobius"/>
    </source>
</evidence>
<keyword evidence="3" id="KW-1003">Cell membrane</keyword>
<dbReference type="SUPFAM" id="SSF53850">
    <property type="entry name" value="Periplasmic binding protein-like II"/>
    <property type="match status" value="1"/>
</dbReference>